<evidence type="ECO:0000313" key="3">
    <source>
        <dbReference type="Proteomes" id="UP001184828"/>
    </source>
</evidence>
<gene>
    <name evidence="2" type="ORF">J2738_003028</name>
</gene>
<organism evidence="2 3">
    <name type="scientific">Variovorax paradoxus</name>
    <dbReference type="NCBI Taxonomy" id="34073"/>
    <lineage>
        <taxon>Bacteria</taxon>
        <taxon>Pseudomonadati</taxon>
        <taxon>Pseudomonadota</taxon>
        <taxon>Betaproteobacteria</taxon>
        <taxon>Burkholderiales</taxon>
        <taxon>Comamonadaceae</taxon>
        <taxon>Variovorax</taxon>
    </lineage>
</organism>
<comment type="caution">
    <text evidence="2">The sequence shown here is derived from an EMBL/GenBank/DDBJ whole genome shotgun (WGS) entry which is preliminary data.</text>
</comment>
<dbReference type="PANTHER" id="PTHR36234">
    <property type="entry name" value="LYSYL ENDOPEPTIDASE"/>
    <property type="match status" value="1"/>
</dbReference>
<evidence type="ECO:0000313" key="2">
    <source>
        <dbReference type="EMBL" id="MDR6426890.1"/>
    </source>
</evidence>
<dbReference type="PANTHER" id="PTHR36234:SF5">
    <property type="entry name" value="LYSYL ENDOPEPTIDASE"/>
    <property type="match status" value="1"/>
</dbReference>
<dbReference type="AlphaFoldDB" id="A0AAE4BYZ5"/>
<dbReference type="Pfam" id="PF18885">
    <property type="entry name" value="DUF5648"/>
    <property type="match status" value="1"/>
</dbReference>
<feature type="domain" description="DUF5648" evidence="1">
    <location>
        <begin position="540"/>
        <end position="680"/>
    </location>
</feature>
<evidence type="ECO:0000259" key="1">
    <source>
        <dbReference type="Pfam" id="PF18885"/>
    </source>
</evidence>
<sequence length="684" mass="72988">MQIWKNLALLDNRVSRRNVQGAGMRAGLGIGLSTIMLSALLAACGGSSGGGGSGGFAPVAAVAGTETAAQSTPPAPAANANAAPVLIESRVQTPELAAIDVSPFKDRPAGARPVPRHVLLPSLPTESALPLKSAPAVFGTPTKIGVARRIAETANVQSVSSMMSWTPSERGGKLAALRFASPDAKGVRIGLRVESLPLGTMVSFYGDTSKKLYEVSAQEILATIQRNLDAGDSSDNARIYWSPNMGGEALTVEIEVPPNAVLDAVKVAVPMLSHVAVDITKQDSLQKIGEAGTCNLDVTCASQYDTLSKSVALMDFIQDGGNYVCTGTLLNDRMSTGTPYFLSANHCISNQTVASTLYTYWSYKSVSCNSTQVSPELAAIGSGATLLYAESTTDTSFMRLNSQPPAGALFAGSSPFGPSFFEGMRGVYGVHHPQGDFQKYSEGDYLGTAACGSSNCSSSTQSEAEFLAVRWNRGVTEGGSSGSGLFRRLNGKDYLVGQLLGGASSCSQPTGYDFYGRFDLPFRAALHQWLDAPSTTVPTTVYRFYNTQTGAHFYTSSVAERDLVITKLRGYNYEGGAFFAFGAAASGTSPVYRFFNTRTGAHLYTINEQERAQVQATLPRYQYEGVAWYANTSQTGGSTPMFRFYQTKNDTHFYTISTSERDSVQQNLPLYKYEGIAYYGWTGL</sequence>
<dbReference type="Gene3D" id="2.40.10.10">
    <property type="entry name" value="Trypsin-like serine proteases"/>
    <property type="match status" value="2"/>
</dbReference>
<dbReference type="EMBL" id="JAVDQZ010000004">
    <property type="protein sequence ID" value="MDR6426890.1"/>
    <property type="molecule type" value="Genomic_DNA"/>
</dbReference>
<dbReference type="SUPFAM" id="SSF50494">
    <property type="entry name" value="Trypsin-like serine proteases"/>
    <property type="match status" value="1"/>
</dbReference>
<name>A0AAE4BYZ5_VARPD</name>
<dbReference type="InterPro" id="IPR009003">
    <property type="entry name" value="Peptidase_S1_PA"/>
</dbReference>
<dbReference type="InterPro" id="IPR043504">
    <property type="entry name" value="Peptidase_S1_PA_chymotrypsin"/>
</dbReference>
<dbReference type="RefSeq" id="WP_309927878.1">
    <property type="nucleotide sequence ID" value="NZ_JAVDQZ010000004.1"/>
</dbReference>
<protein>
    <recommendedName>
        <fullName evidence="1">DUF5648 domain-containing protein</fullName>
    </recommendedName>
</protein>
<reference evidence="2" key="1">
    <citation type="submission" date="2023-07" db="EMBL/GenBank/DDBJ databases">
        <title>Sorghum-associated microbial communities from plants grown in Nebraska, USA.</title>
        <authorList>
            <person name="Schachtman D."/>
        </authorList>
    </citation>
    <scope>NUCLEOTIDE SEQUENCE</scope>
    <source>
        <strain evidence="2">DS2114</strain>
    </source>
</reference>
<dbReference type="Proteomes" id="UP001184828">
    <property type="component" value="Unassembled WGS sequence"/>
</dbReference>
<proteinExistence type="predicted"/>
<accession>A0AAE4BYZ5</accession>
<dbReference type="InterPro" id="IPR043708">
    <property type="entry name" value="DUF5648"/>
</dbReference>